<keyword evidence="4" id="KW-0732">Signal</keyword>
<dbReference type="Gramene" id="XM_028391839.1">
    <property type="protein sequence ID" value="XP_028247640.1"/>
    <property type="gene ID" value="LOC114425083"/>
</dbReference>
<dbReference type="PANTHER" id="PTHR33076">
    <property type="entry name" value="NON-SPECIFIC LIPID-TRANSFER PROTEIN 2-RELATED"/>
    <property type="match status" value="1"/>
</dbReference>
<sequence>MKQVFVAFLALQVVLVLTIMAADPAGKGYDCEKAKRSLKSCMEYLTGNVDSPSAACCNGVKELKASAPTKDEKIAECQCIEEALTPIPNFKQDRAIALPKECGVDAGFPIPKNFTCSSIS</sequence>
<dbReference type="InterPro" id="IPR016140">
    <property type="entry name" value="Bifunc_inhib/LTP/seed_store"/>
</dbReference>
<dbReference type="AlphaFoldDB" id="A0A445IX69"/>
<feature type="signal peptide" evidence="4">
    <location>
        <begin position="1"/>
        <end position="21"/>
    </location>
</feature>
<keyword evidence="2" id="KW-1015">Disulfide bond</keyword>
<dbReference type="GO" id="GO:0006869">
    <property type="term" value="P:lipid transport"/>
    <property type="evidence" value="ECO:0007669"/>
    <property type="project" value="InterPro"/>
</dbReference>
<evidence type="ECO:0000313" key="6">
    <source>
        <dbReference type="EMBL" id="RZB90753.1"/>
    </source>
</evidence>
<dbReference type="SMART" id="SM00499">
    <property type="entry name" value="AAI"/>
    <property type="match status" value="1"/>
</dbReference>
<dbReference type="EMBL" id="QZWG01000009">
    <property type="protein sequence ID" value="RZB90753.1"/>
    <property type="molecule type" value="Genomic_DNA"/>
</dbReference>
<gene>
    <name evidence="6" type="ORF">D0Y65_023269</name>
</gene>
<evidence type="ECO:0000256" key="2">
    <source>
        <dbReference type="ARBA" id="ARBA00023157"/>
    </source>
</evidence>
<evidence type="ECO:0000259" key="5">
    <source>
        <dbReference type="SMART" id="SM00499"/>
    </source>
</evidence>
<accession>A0A445IX69</accession>
<evidence type="ECO:0000256" key="4">
    <source>
        <dbReference type="SAM" id="SignalP"/>
    </source>
</evidence>
<evidence type="ECO:0000256" key="1">
    <source>
        <dbReference type="ARBA" id="ARBA00009748"/>
    </source>
</evidence>
<evidence type="ECO:0000313" key="7">
    <source>
        <dbReference type="Proteomes" id="UP000289340"/>
    </source>
</evidence>
<name>A0A445IX69_GLYSO</name>
<comment type="similarity">
    <text evidence="1 3">Belongs to the plant LTP family.</text>
</comment>
<dbReference type="PRINTS" id="PR00382">
    <property type="entry name" value="LIPIDTRNSFER"/>
</dbReference>
<keyword evidence="3" id="KW-0446">Lipid-binding</keyword>
<reference evidence="6 7" key="1">
    <citation type="submission" date="2018-09" db="EMBL/GenBank/DDBJ databases">
        <title>A high-quality reference genome of wild soybean provides a powerful tool to mine soybean genomes.</title>
        <authorList>
            <person name="Xie M."/>
            <person name="Chung C.Y.L."/>
            <person name="Li M.-W."/>
            <person name="Wong F.-L."/>
            <person name="Chan T.-F."/>
            <person name="Lam H.-M."/>
        </authorList>
    </citation>
    <scope>NUCLEOTIDE SEQUENCE [LARGE SCALE GENOMIC DNA]</scope>
    <source>
        <strain evidence="7">cv. W05</strain>
        <tissue evidence="6">Hypocotyl of etiolated seedlings</tissue>
    </source>
</reference>
<feature type="chain" id="PRO_5019095500" description="Non-specific lipid-transfer protein" evidence="4">
    <location>
        <begin position="22"/>
        <end position="120"/>
    </location>
</feature>
<comment type="function">
    <text evidence="3">Plant non-specific lipid-transfer proteins transfer phospholipids as well as galactolipids across membranes. May play a role in wax or cutin deposition in the cell walls of expanding epidermal cells and certain secretory tissues.</text>
</comment>
<dbReference type="SUPFAM" id="SSF47699">
    <property type="entry name" value="Bifunctional inhibitor/lipid-transfer protein/seed storage 2S albumin"/>
    <property type="match status" value="1"/>
</dbReference>
<protein>
    <recommendedName>
        <fullName evidence="3">Non-specific lipid-transfer protein</fullName>
    </recommendedName>
</protein>
<dbReference type="Gene3D" id="1.10.110.10">
    <property type="entry name" value="Plant lipid-transfer and hydrophobic proteins"/>
    <property type="match status" value="1"/>
</dbReference>
<organism evidence="6 7">
    <name type="scientific">Glycine soja</name>
    <name type="common">Wild soybean</name>
    <dbReference type="NCBI Taxonomy" id="3848"/>
    <lineage>
        <taxon>Eukaryota</taxon>
        <taxon>Viridiplantae</taxon>
        <taxon>Streptophyta</taxon>
        <taxon>Embryophyta</taxon>
        <taxon>Tracheophyta</taxon>
        <taxon>Spermatophyta</taxon>
        <taxon>Magnoliopsida</taxon>
        <taxon>eudicotyledons</taxon>
        <taxon>Gunneridae</taxon>
        <taxon>Pentapetalae</taxon>
        <taxon>rosids</taxon>
        <taxon>fabids</taxon>
        <taxon>Fabales</taxon>
        <taxon>Fabaceae</taxon>
        <taxon>Papilionoideae</taxon>
        <taxon>50 kb inversion clade</taxon>
        <taxon>NPAAA clade</taxon>
        <taxon>indigoferoid/millettioid clade</taxon>
        <taxon>Phaseoleae</taxon>
        <taxon>Glycine</taxon>
        <taxon>Glycine subgen. Soja</taxon>
    </lineage>
</organism>
<dbReference type="GO" id="GO:0008289">
    <property type="term" value="F:lipid binding"/>
    <property type="evidence" value="ECO:0007669"/>
    <property type="project" value="UniProtKB-KW"/>
</dbReference>
<dbReference type="InterPro" id="IPR000528">
    <property type="entry name" value="Plant_nsLTP"/>
</dbReference>
<keyword evidence="7" id="KW-1185">Reference proteome</keyword>
<comment type="caution">
    <text evidence="6">The sequence shown here is derived from an EMBL/GenBank/DDBJ whole genome shotgun (WGS) entry which is preliminary data.</text>
</comment>
<dbReference type="Pfam" id="PF00234">
    <property type="entry name" value="Tryp_alpha_amyl"/>
    <property type="match status" value="1"/>
</dbReference>
<evidence type="ECO:0000256" key="3">
    <source>
        <dbReference type="RuleBase" id="RU000628"/>
    </source>
</evidence>
<feature type="domain" description="Bifunctional inhibitor/plant lipid transfer protein/seed storage helical" evidence="5">
    <location>
        <begin position="31"/>
        <end position="116"/>
    </location>
</feature>
<dbReference type="InterPro" id="IPR036312">
    <property type="entry name" value="Bifun_inhib/LTP/seed_sf"/>
</dbReference>
<proteinExistence type="inferred from homology"/>
<dbReference type="CDD" id="cd01960">
    <property type="entry name" value="nsLTP1"/>
    <property type="match status" value="1"/>
</dbReference>
<dbReference type="Proteomes" id="UP000289340">
    <property type="component" value="Chromosome 9"/>
</dbReference>
<keyword evidence="3" id="KW-0813">Transport</keyword>